<dbReference type="EMBL" id="SCWB01000031">
    <property type="protein sequence ID" value="TDM05132.1"/>
    <property type="molecule type" value="Genomic_DNA"/>
</dbReference>
<dbReference type="InterPro" id="IPR054353">
    <property type="entry name" value="IstA-like_C"/>
</dbReference>
<sequence length="408" mass="48686">MRKDIREGVKNLMNEEAKPSYAALARKFNCDYRTIKQAFRELQTEKNDQTKSRRRSKLDPYKEIIKTKLEAECTAYSIYLFIRRKGYDGSYSLVKQYCRKEKVERTKKATIRVEHTPGLSAQVDWKEDMVLHTCEGKVVRFNIFLYVLSYSKKKYITLTFDRSQDTLFYCLDDAFIHTGGVPKEIWFDNMRTVVDQSRTRFSQVKFNQRFYEFSKDAGFKPIACRPYRPQTKGIVESLARTMDRLKVYDYEFSDTVELINIIDDVCIELNQEFSQAISCPPETKWLENEKKYLHELPPNLLNPYFEEQLTRVVSKEAMVQFRKCKYSVDPRYIGKEVDIEISEDGSIQIYHNNELIRTHTLTIDYLNYHEEDKFNILKSDLYRHKSDEEIRMLMNKALSDYDRIERRE</sequence>
<comment type="caution">
    <text evidence="3">The sequence shown here is derived from an EMBL/GenBank/DDBJ whole genome shotgun (WGS) entry which is preliminary data.</text>
</comment>
<evidence type="ECO:0000256" key="1">
    <source>
        <dbReference type="ARBA" id="ARBA00009277"/>
    </source>
</evidence>
<dbReference type="RefSeq" id="WP_133444672.1">
    <property type="nucleotide sequence ID" value="NZ_SCWB01000031.1"/>
</dbReference>
<evidence type="ECO:0000259" key="2">
    <source>
        <dbReference type="PROSITE" id="PS50994"/>
    </source>
</evidence>
<dbReference type="Gene3D" id="3.30.420.10">
    <property type="entry name" value="Ribonuclease H-like superfamily/Ribonuclease H"/>
    <property type="match status" value="1"/>
</dbReference>
<dbReference type="GO" id="GO:0015074">
    <property type="term" value="P:DNA integration"/>
    <property type="evidence" value="ECO:0007669"/>
    <property type="project" value="InterPro"/>
</dbReference>
<dbReference type="PANTHER" id="PTHR35004">
    <property type="entry name" value="TRANSPOSASE RV3428C-RELATED"/>
    <property type="match status" value="1"/>
</dbReference>
<dbReference type="GO" id="GO:0003676">
    <property type="term" value="F:nucleic acid binding"/>
    <property type="evidence" value="ECO:0007669"/>
    <property type="project" value="InterPro"/>
</dbReference>
<dbReference type="InterPro" id="IPR001584">
    <property type="entry name" value="Integrase_cat-core"/>
</dbReference>
<proteinExistence type="inferred from homology"/>
<dbReference type="Pfam" id="PF22483">
    <property type="entry name" value="Mu-transpos_C_2"/>
    <property type="match status" value="1"/>
</dbReference>
<feature type="domain" description="Integrase catalytic" evidence="2">
    <location>
        <begin position="113"/>
        <end position="289"/>
    </location>
</feature>
<dbReference type="AlphaFoldDB" id="A0A4R6BSN6"/>
<organism evidence="3 4">
    <name type="scientific">Macrococcus lamae</name>
    <dbReference type="NCBI Taxonomy" id="198484"/>
    <lineage>
        <taxon>Bacteria</taxon>
        <taxon>Bacillati</taxon>
        <taxon>Bacillota</taxon>
        <taxon>Bacilli</taxon>
        <taxon>Bacillales</taxon>
        <taxon>Staphylococcaceae</taxon>
        <taxon>Macrococcus</taxon>
    </lineage>
</organism>
<dbReference type="Proteomes" id="UP000294802">
    <property type="component" value="Unassembled WGS sequence"/>
</dbReference>
<dbReference type="PANTHER" id="PTHR35004:SF6">
    <property type="entry name" value="TRANSPOSASE"/>
    <property type="match status" value="1"/>
</dbReference>
<reference evidence="3 4" key="1">
    <citation type="submission" date="2019-01" db="EMBL/GenBank/DDBJ databases">
        <title>Draft genome sequences of the type strains of six Macrococcus species.</title>
        <authorList>
            <person name="Mazhar S."/>
            <person name="Altermann E."/>
            <person name="Hill C."/>
            <person name="Mcauliffe O."/>
        </authorList>
    </citation>
    <scope>NUCLEOTIDE SEQUENCE [LARGE SCALE GENOMIC DNA]</scope>
    <source>
        <strain evidence="3 4">CCM4815</strain>
    </source>
</reference>
<accession>A0A4R6BSN6</accession>
<name>A0A4R6BSN6_9STAP</name>
<dbReference type="NCBIfam" id="NF033546">
    <property type="entry name" value="transpos_IS21"/>
    <property type="match status" value="1"/>
</dbReference>
<evidence type="ECO:0000313" key="3">
    <source>
        <dbReference type="EMBL" id="TDM05132.1"/>
    </source>
</evidence>
<dbReference type="PROSITE" id="PS50994">
    <property type="entry name" value="INTEGRASE"/>
    <property type="match status" value="1"/>
</dbReference>
<dbReference type="Pfam" id="PF00665">
    <property type="entry name" value="rve"/>
    <property type="match status" value="1"/>
</dbReference>
<keyword evidence="4" id="KW-1185">Reference proteome</keyword>
<comment type="similarity">
    <text evidence="1">Belongs to the transposase IS21/IS408/IS1162 family.</text>
</comment>
<dbReference type="InterPro" id="IPR036397">
    <property type="entry name" value="RNaseH_sf"/>
</dbReference>
<protein>
    <submittedName>
        <fullName evidence="3">IS21 family transposase</fullName>
    </submittedName>
</protein>
<dbReference type="SUPFAM" id="SSF53098">
    <property type="entry name" value="Ribonuclease H-like"/>
    <property type="match status" value="1"/>
</dbReference>
<evidence type="ECO:0000313" key="4">
    <source>
        <dbReference type="Proteomes" id="UP000294802"/>
    </source>
</evidence>
<gene>
    <name evidence="3" type="ORF">ERX29_10720</name>
</gene>
<dbReference type="InterPro" id="IPR012337">
    <property type="entry name" value="RNaseH-like_sf"/>
</dbReference>
<dbReference type="OrthoDB" id="92877at2"/>